<feature type="transmembrane region" description="Helical" evidence="1">
    <location>
        <begin position="107"/>
        <end position="126"/>
    </location>
</feature>
<feature type="transmembrane region" description="Helical" evidence="1">
    <location>
        <begin position="66"/>
        <end position="86"/>
    </location>
</feature>
<sequence>MFAPITALVGLTCSGLVAGITASYPLIINTHFIDPQGTKISPAALHVNLSIPQRLTLWERAFKGGFVVPLLAIVSAATLTTFALRHNPSSSPSAKRLDGDWETRKKLILGSAALTGSLVLFTLLAIKPTNTKLMALRVAANNKEPVSEALVEKLLKRWTQLHNVRVGAAIVGFAVGLFSFIVV</sequence>
<dbReference type="PANTHER" id="PTHR36535:SF1">
    <property type="entry name" value="DUF1772 DOMAIN-CONTAINING PROTEIN"/>
    <property type="match status" value="1"/>
</dbReference>
<feature type="transmembrane region" description="Helical" evidence="1">
    <location>
        <begin position="164"/>
        <end position="182"/>
    </location>
</feature>
<reference evidence="2" key="1">
    <citation type="journal article" date="2014" name="Genome Biol. Evol.">
        <title>Gene Loss Rather Than Gene Gain Is Associated with a Host Jump from Monocots to Dicots in the Smut Fungus Melanopsichium pennsylvanicum.</title>
        <authorList>
            <person name="Sharma R."/>
            <person name="Mishra B."/>
            <person name="Runge F."/>
            <person name="Thines M."/>
        </authorList>
    </citation>
    <scope>NUCLEOTIDE SEQUENCE</scope>
    <source>
        <strain evidence="2">4</strain>
    </source>
</reference>
<organism evidence="2">
    <name type="scientific">Melanopsichium pennsylvanicum 4</name>
    <dbReference type="NCBI Taxonomy" id="1398559"/>
    <lineage>
        <taxon>Eukaryota</taxon>
        <taxon>Fungi</taxon>
        <taxon>Dikarya</taxon>
        <taxon>Basidiomycota</taxon>
        <taxon>Ustilaginomycotina</taxon>
        <taxon>Ustilaginomycetes</taxon>
        <taxon>Ustilaginales</taxon>
        <taxon>Ustilaginaceae</taxon>
        <taxon>Melanopsichium</taxon>
    </lineage>
</organism>
<name>A0A077R7B4_9BASI</name>
<dbReference type="PANTHER" id="PTHR36535">
    <property type="entry name" value="YALI0E30327P"/>
    <property type="match status" value="1"/>
</dbReference>
<keyword evidence="1" id="KW-0472">Membrane</keyword>
<proteinExistence type="predicted"/>
<evidence type="ECO:0000256" key="1">
    <source>
        <dbReference type="SAM" id="Phobius"/>
    </source>
</evidence>
<dbReference type="InterPro" id="IPR013901">
    <property type="entry name" value="Anthrone_oxy"/>
</dbReference>
<dbReference type="AlphaFoldDB" id="A0A077R7B4"/>
<protein>
    <recommendedName>
        <fullName evidence="3">DUF1772-domain-containing protein</fullName>
    </recommendedName>
</protein>
<accession>A0A077R7B4</accession>
<keyword evidence="1" id="KW-0812">Transmembrane</keyword>
<dbReference type="EMBL" id="HG529635">
    <property type="protein sequence ID" value="CDI55003.1"/>
    <property type="molecule type" value="Genomic_DNA"/>
</dbReference>
<evidence type="ECO:0008006" key="3">
    <source>
        <dbReference type="Google" id="ProtNLM"/>
    </source>
</evidence>
<keyword evidence="1" id="KW-1133">Transmembrane helix</keyword>
<dbReference type="Pfam" id="PF08592">
    <property type="entry name" value="Anthrone_oxy"/>
    <property type="match status" value="1"/>
</dbReference>
<evidence type="ECO:0000313" key="2">
    <source>
        <dbReference type="EMBL" id="CDI55003.1"/>
    </source>
</evidence>